<dbReference type="RefSeq" id="WP_116016722.1">
    <property type="nucleotide sequence ID" value="NZ_QUOT01000001.1"/>
</dbReference>
<feature type="chain" id="PRO_5017695682" description="Phosphate starvation-inducible protein PsiF" evidence="1">
    <location>
        <begin position="23"/>
        <end position="76"/>
    </location>
</feature>
<evidence type="ECO:0000256" key="1">
    <source>
        <dbReference type="SAM" id="SignalP"/>
    </source>
</evidence>
<proteinExistence type="predicted"/>
<dbReference type="Proteomes" id="UP000256899">
    <property type="component" value="Unassembled WGS sequence"/>
</dbReference>
<gene>
    <name evidence="2" type="ORF">DXX94_13720</name>
</gene>
<protein>
    <recommendedName>
        <fullName evidence="4">Phosphate starvation-inducible protein PsiF</fullName>
    </recommendedName>
</protein>
<evidence type="ECO:0008006" key="4">
    <source>
        <dbReference type="Google" id="ProtNLM"/>
    </source>
</evidence>
<reference evidence="3" key="1">
    <citation type="submission" date="2018-08" db="EMBL/GenBank/DDBJ databases">
        <title>Thalassotalea euphylliae genome.</title>
        <authorList>
            <person name="Summers S."/>
            <person name="Rice S.A."/>
            <person name="Freckelton M.L."/>
            <person name="Nedved B.T."/>
            <person name="Hadfield M.G."/>
        </authorList>
    </citation>
    <scope>NUCLEOTIDE SEQUENCE [LARGE SCALE GENOMIC DNA]</scope>
    <source>
        <strain evidence="3">H3</strain>
    </source>
</reference>
<organism evidence="2 3">
    <name type="scientific">Thalassotalea euphylliae</name>
    <dbReference type="NCBI Taxonomy" id="1655234"/>
    <lineage>
        <taxon>Bacteria</taxon>
        <taxon>Pseudomonadati</taxon>
        <taxon>Pseudomonadota</taxon>
        <taxon>Gammaproteobacteria</taxon>
        <taxon>Alteromonadales</taxon>
        <taxon>Colwelliaceae</taxon>
        <taxon>Thalassotalea</taxon>
    </lineage>
</organism>
<name>A0A3E0U4H2_9GAMM</name>
<accession>A0A3E0U4H2</accession>
<comment type="caution">
    <text evidence="2">The sequence shown here is derived from an EMBL/GenBank/DDBJ whole genome shotgun (WGS) entry which is preliminary data.</text>
</comment>
<dbReference type="EMBL" id="QUOT01000001">
    <property type="protein sequence ID" value="REL31689.1"/>
    <property type="molecule type" value="Genomic_DNA"/>
</dbReference>
<keyword evidence="3" id="KW-1185">Reference proteome</keyword>
<feature type="signal peptide" evidence="1">
    <location>
        <begin position="1"/>
        <end position="22"/>
    </location>
</feature>
<keyword evidence="1" id="KW-0732">Signal</keyword>
<sequence>MIKLVTIVSLCVLVMHSSLVEAQPSKQSKCAKYKTKLDNIQSKQRQPNSVKRSNKLKEQELKAFKKWRKCQQGKLK</sequence>
<evidence type="ECO:0000313" key="3">
    <source>
        <dbReference type="Proteomes" id="UP000256899"/>
    </source>
</evidence>
<dbReference type="AlphaFoldDB" id="A0A3E0U4H2"/>
<evidence type="ECO:0000313" key="2">
    <source>
        <dbReference type="EMBL" id="REL31689.1"/>
    </source>
</evidence>